<dbReference type="InterPro" id="IPR004843">
    <property type="entry name" value="Calcineurin-like_PHP"/>
</dbReference>
<evidence type="ECO:0000256" key="4">
    <source>
        <dbReference type="ARBA" id="ARBA00025742"/>
    </source>
</evidence>
<dbReference type="Gene3D" id="3.60.21.10">
    <property type="match status" value="1"/>
</dbReference>
<keyword evidence="1" id="KW-0479">Metal-binding</keyword>
<keyword evidence="7" id="KW-1185">Reference proteome</keyword>
<dbReference type="InterPro" id="IPR029052">
    <property type="entry name" value="Metallo-depent_PP-like"/>
</dbReference>
<dbReference type="Proteomes" id="UP000443582">
    <property type="component" value="Unassembled WGS sequence"/>
</dbReference>
<name>A0ABY0IFJ6_9BACT</name>
<feature type="domain" description="Calcineurin-like phosphoesterase" evidence="5">
    <location>
        <begin position="150"/>
        <end position="416"/>
    </location>
</feature>
<comment type="similarity">
    <text evidence="4">Belongs to the cyclic nucleotide phosphodiesterase class-III family.</text>
</comment>
<dbReference type="RefSeq" id="WP_115361355.1">
    <property type="nucleotide sequence ID" value="NZ_QDKL01000002.1"/>
</dbReference>
<dbReference type="Pfam" id="PF00149">
    <property type="entry name" value="Metallophos"/>
    <property type="match status" value="1"/>
</dbReference>
<evidence type="ECO:0000256" key="1">
    <source>
        <dbReference type="ARBA" id="ARBA00022723"/>
    </source>
</evidence>
<sequence>MSLHKTEKIIEFLKEQDRDSLSLISLINEFEICKDEALVVYNNIKSLNIYDEYYYIDCPRCGAINEDGESVYLEINDIERTCSYCDKVFVSNSSNITYALYKSKKKKVQEKVRTKKKLKPTVKRFPSIFEKCLENPIDDFLKLVKNDSLIWHLSDLHYGNTVSFFGLLKSKCFKQSWEIFLSKVPFARKVFFKLFGKIVNPGHSIYLENEFLSLLKYIENDEQIFCITGDLTKTGDLKEVIEYVNFRNRLSEKGKVLEVPGNHDYWVGRSFVFRLFDSLFNNISRNKSTTNALKAFFDNKIFLNLETNPISWEQLQFKKKMINFLCIDSNFRHKKAISQGIFPLDKEFEIRKNTSANFDFNIVLLHHHIDDYLDDCESNSKYLKEVLAMRVVNSYKSSKLLRAINVDFVLHGHKHKQDYKHLVGDQKVGTVIASPSLFLDIYCPDERKVYHESEYIGFNIIHLLNNKLYLLQIRLIDGVYKLFKVDELGKCHCS</sequence>
<evidence type="ECO:0000256" key="2">
    <source>
        <dbReference type="ARBA" id="ARBA00022801"/>
    </source>
</evidence>
<protein>
    <submittedName>
        <fullName evidence="6">Metallophosphoesterase</fullName>
    </submittedName>
</protein>
<evidence type="ECO:0000259" key="5">
    <source>
        <dbReference type="Pfam" id="PF00149"/>
    </source>
</evidence>
<organism evidence="6 7">
    <name type="scientific">Halobacteriovorax vibrionivorans</name>
    <dbReference type="NCBI Taxonomy" id="2152716"/>
    <lineage>
        <taxon>Bacteria</taxon>
        <taxon>Pseudomonadati</taxon>
        <taxon>Bdellovibrionota</taxon>
        <taxon>Bacteriovoracia</taxon>
        <taxon>Bacteriovoracales</taxon>
        <taxon>Halobacteriovoraceae</taxon>
        <taxon>Halobacteriovorax</taxon>
    </lineage>
</organism>
<dbReference type="EMBL" id="QDKL01000002">
    <property type="protein sequence ID" value="RZF21704.1"/>
    <property type="molecule type" value="Genomic_DNA"/>
</dbReference>
<keyword evidence="2" id="KW-0378">Hydrolase</keyword>
<dbReference type="InterPro" id="IPR050884">
    <property type="entry name" value="CNP_phosphodiesterase-III"/>
</dbReference>
<keyword evidence="3" id="KW-0408">Iron</keyword>
<comment type="caution">
    <text evidence="6">The sequence shown here is derived from an EMBL/GenBank/DDBJ whole genome shotgun (WGS) entry which is preliminary data.</text>
</comment>
<proteinExistence type="inferred from homology"/>
<dbReference type="SUPFAM" id="SSF56300">
    <property type="entry name" value="Metallo-dependent phosphatases"/>
    <property type="match status" value="1"/>
</dbReference>
<gene>
    <name evidence="6" type="ORF">DAY19_08425</name>
</gene>
<evidence type="ECO:0000313" key="6">
    <source>
        <dbReference type="EMBL" id="RZF21704.1"/>
    </source>
</evidence>
<reference evidence="7" key="1">
    <citation type="journal article" date="2019" name="Int. J. Syst. Evol. Microbiol.">
        <title>Halobacteriovorax valvorus sp. nov., a novel prokaryotic predator isolated from coastal seawater of China.</title>
        <authorList>
            <person name="Chen M.-X."/>
        </authorList>
    </citation>
    <scope>NUCLEOTIDE SEQUENCE [LARGE SCALE GENOMIC DNA]</scope>
    <source>
        <strain evidence="7">BL9</strain>
    </source>
</reference>
<accession>A0ABY0IFJ6</accession>
<evidence type="ECO:0000256" key="3">
    <source>
        <dbReference type="ARBA" id="ARBA00023004"/>
    </source>
</evidence>
<evidence type="ECO:0000313" key="7">
    <source>
        <dbReference type="Proteomes" id="UP000443582"/>
    </source>
</evidence>
<dbReference type="PANTHER" id="PTHR42988:SF2">
    <property type="entry name" value="CYCLIC NUCLEOTIDE PHOSPHODIESTERASE CBUA0032-RELATED"/>
    <property type="match status" value="1"/>
</dbReference>
<dbReference type="PANTHER" id="PTHR42988">
    <property type="entry name" value="PHOSPHOHYDROLASE"/>
    <property type="match status" value="1"/>
</dbReference>